<feature type="compositionally biased region" description="Gly residues" evidence="7">
    <location>
        <begin position="1"/>
        <end position="18"/>
    </location>
</feature>
<accession>A0AAV8ZY44</accession>
<feature type="domain" description="Condensin-2 complex subunit H2 C-terminal" evidence="9">
    <location>
        <begin position="457"/>
        <end position="590"/>
    </location>
</feature>
<evidence type="ECO:0000256" key="2">
    <source>
        <dbReference type="ARBA" id="ARBA00007844"/>
    </source>
</evidence>
<protein>
    <recommendedName>
        <fullName evidence="3">Condensin-2 complex subunit H2</fullName>
    </recommendedName>
    <alternativeName>
        <fullName evidence="6">Non-SMC condensin II complex subunit H2</fullName>
    </alternativeName>
</protein>
<dbReference type="InterPro" id="IPR031739">
    <property type="entry name" value="Ncaph2"/>
</dbReference>
<feature type="compositionally biased region" description="Basic and acidic residues" evidence="7">
    <location>
        <begin position="605"/>
        <end position="614"/>
    </location>
</feature>
<feature type="region of interest" description="Disordered" evidence="7">
    <location>
        <begin position="69"/>
        <end position="92"/>
    </location>
</feature>
<proteinExistence type="inferred from homology"/>
<evidence type="ECO:0000256" key="7">
    <source>
        <dbReference type="SAM" id="MobiDB-lite"/>
    </source>
</evidence>
<sequence length="674" mass="74911">MDGGERQGSGVGGGGGEGFRILQPSRDLESNWTVDLARHLEEYLLKICSGEIVSDEGIVHHSINFAEGPRSIDTPFGQEQQESVSDQPDGRDAYAAADDMNENFLEDAKNCLANGFNEDDCLLRIVRPPANMLVLEGDCLDTSGDAGELESYLLATSDLYQDFLLLDPCDAGAVYDFLKSSVSKEQCGAVRGSSVKSKTRKSFQSPTGRSGGAEQKLSNEKNKNNDLNKNSEVDCTVEVDNTEWPSPHIDDDSHDHDMYHGEEQNGSCSKDMENSDDDDDPWKPLNPHEPGSLKVKPYKKGPPLTLMALFSVTGKAYKKLINPKRNATAIRFPLASPSDCIINPEFIEIAETLKERLHERKGYGASAHPSLFEKLRQSVDFGVNVKCGNLGVPEDKNVDIGIENDFNDSDNDDTDLLHCTNMETEVPLHHEMQRDEAAYFDSSEAFVDNDLNSHTNLEDLCRSHLDSLLASIAETEKQTELAQRVSTWKQRIETVLEEQDARPSFDIHLYGERILEKLSTEADGECKMSFLDVVAGQEKHEVTRAFSALLQLVNNGDVGLDKGNIGKEPICYTSSRPFYVQLRSRDKKRENAKPCPSKKRVNSPLKKDRSKDYVSENLPRPPPSLLQCISPGKTSPTNSKFSVKIGKTGVTRCTPESKRRRRSRLIAVNLQHAR</sequence>
<reference evidence="11" key="2">
    <citation type="submission" date="2023-06" db="EMBL/GenBank/DDBJ databases">
        <authorList>
            <person name="Ma L."/>
            <person name="Liu K.-W."/>
            <person name="Li Z."/>
            <person name="Hsiao Y.-Y."/>
            <person name="Qi Y."/>
            <person name="Fu T."/>
            <person name="Tang G."/>
            <person name="Zhang D."/>
            <person name="Sun W.-H."/>
            <person name="Liu D.-K."/>
            <person name="Li Y."/>
            <person name="Chen G.-Z."/>
            <person name="Liu X.-D."/>
            <person name="Liao X.-Y."/>
            <person name="Jiang Y.-T."/>
            <person name="Yu X."/>
            <person name="Hao Y."/>
            <person name="Huang J."/>
            <person name="Zhao X.-W."/>
            <person name="Ke S."/>
            <person name="Chen Y.-Y."/>
            <person name="Wu W.-L."/>
            <person name="Hsu J.-L."/>
            <person name="Lin Y.-F."/>
            <person name="Huang M.-D."/>
            <person name="Li C.-Y."/>
            <person name="Huang L."/>
            <person name="Wang Z.-W."/>
            <person name="Zhao X."/>
            <person name="Zhong W.-Y."/>
            <person name="Peng D.-H."/>
            <person name="Ahmad S."/>
            <person name="Lan S."/>
            <person name="Zhang J.-S."/>
            <person name="Tsai W.-C."/>
            <person name="Van De Peer Y."/>
            <person name="Liu Z.-J."/>
        </authorList>
    </citation>
    <scope>NUCLEOTIDE SEQUENCE</scope>
    <source>
        <strain evidence="11">SCP</strain>
        <tissue evidence="11">Leaves</tissue>
    </source>
</reference>
<dbReference type="InterPro" id="IPR009378">
    <property type="entry name" value="H2_N"/>
</dbReference>
<reference evidence="11" key="1">
    <citation type="journal article" date="2023" name="Nat. Commun.">
        <title>Diploid and tetraploid genomes of Acorus and the evolution of monocots.</title>
        <authorList>
            <person name="Ma L."/>
            <person name="Liu K.W."/>
            <person name="Li Z."/>
            <person name="Hsiao Y.Y."/>
            <person name="Qi Y."/>
            <person name="Fu T."/>
            <person name="Tang G.D."/>
            <person name="Zhang D."/>
            <person name="Sun W.H."/>
            <person name="Liu D.K."/>
            <person name="Li Y."/>
            <person name="Chen G.Z."/>
            <person name="Liu X.D."/>
            <person name="Liao X.Y."/>
            <person name="Jiang Y.T."/>
            <person name="Yu X."/>
            <person name="Hao Y."/>
            <person name="Huang J."/>
            <person name="Zhao X.W."/>
            <person name="Ke S."/>
            <person name="Chen Y.Y."/>
            <person name="Wu W.L."/>
            <person name="Hsu J.L."/>
            <person name="Lin Y.F."/>
            <person name="Huang M.D."/>
            <person name="Li C.Y."/>
            <person name="Huang L."/>
            <person name="Wang Z.W."/>
            <person name="Zhao X."/>
            <person name="Zhong W.Y."/>
            <person name="Peng D.H."/>
            <person name="Ahmad S."/>
            <person name="Lan S."/>
            <person name="Zhang J.S."/>
            <person name="Tsai W.C."/>
            <person name="Van de Peer Y."/>
            <person name="Liu Z.J."/>
        </authorList>
    </citation>
    <scope>NUCLEOTIDE SEQUENCE</scope>
    <source>
        <strain evidence="11">SCP</strain>
    </source>
</reference>
<comment type="similarity">
    <text evidence="2">Belongs to the CND2 H2 (condensin-2 subunit 2) family.</text>
</comment>
<name>A0AAV8ZY44_ACOGR</name>
<dbReference type="InterPro" id="IPR031719">
    <property type="entry name" value="H2_M"/>
</dbReference>
<feature type="compositionally biased region" description="Polar residues" evidence="7">
    <location>
        <begin position="632"/>
        <end position="641"/>
    </location>
</feature>
<evidence type="ECO:0000259" key="8">
    <source>
        <dbReference type="Pfam" id="PF06278"/>
    </source>
</evidence>
<dbReference type="Proteomes" id="UP001179952">
    <property type="component" value="Unassembled WGS sequence"/>
</dbReference>
<feature type="region of interest" description="Disordered" evidence="7">
    <location>
        <begin position="1"/>
        <end position="20"/>
    </location>
</feature>
<feature type="compositionally biased region" description="Basic and acidic residues" evidence="7">
    <location>
        <begin position="217"/>
        <end position="232"/>
    </location>
</feature>
<feature type="domain" description="Condensin II complex subunit H2 N-terminal" evidence="8">
    <location>
        <begin position="20"/>
        <end position="67"/>
    </location>
</feature>
<organism evidence="11 12">
    <name type="scientific">Acorus gramineus</name>
    <name type="common">Dwarf sweet flag</name>
    <dbReference type="NCBI Taxonomy" id="55184"/>
    <lineage>
        <taxon>Eukaryota</taxon>
        <taxon>Viridiplantae</taxon>
        <taxon>Streptophyta</taxon>
        <taxon>Embryophyta</taxon>
        <taxon>Tracheophyta</taxon>
        <taxon>Spermatophyta</taxon>
        <taxon>Magnoliopsida</taxon>
        <taxon>Liliopsida</taxon>
        <taxon>Acoraceae</taxon>
        <taxon>Acorus</taxon>
    </lineage>
</organism>
<dbReference type="GO" id="GO:0000796">
    <property type="term" value="C:condensin complex"/>
    <property type="evidence" value="ECO:0007669"/>
    <property type="project" value="TreeGrafter"/>
</dbReference>
<evidence type="ECO:0000313" key="12">
    <source>
        <dbReference type="Proteomes" id="UP001179952"/>
    </source>
</evidence>
<feature type="compositionally biased region" description="Polar residues" evidence="7">
    <location>
        <begin position="77"/>
        <end position="86"/>
    </location>
</feature>
<keyword evidence="4" id="KW-0226">DNA condensation</keyword>
<evidence type="ECO:0000256" key="3">
    <source>
        <dbReference type="ARBA" id="ARBA00016903"/>
    </source>
</evidence>
<comment type="subcellular location">
    <subcellularLocation>
        <location evidence="1">Nucleus</location>
    </subcellularLocation>
</comment>
<dbReference type="GO" id="GO:0003682">
    <property type="term" value="F:chromatin binding"/>
    <property type="evidence" value="ECO:0007669"/>
    <property type="project" value="TreeGrafter"/>
</dbReference>
<dbReference type="Pfam" id="PF16858">
    <property type="entry name" value="CNDH2_C"/>
    <property type="match status" value="1"/>
</dbReference>
<dbReference type="InterPro" id="IPR031737">
    <property type="entry name" value="CNDH2_C"/>
</dbReference>
<feature type="region of interest" description="Disordered" evidence="7">
    <location>
        <begin position="189"/>
        <end position="297"/>
    </location>
</feature>
<evidence type="ECO:0000256" key="5">
    <source>
        <dbReference type="ARBA" id="ARBA00023242"/>
    </source>
</evidence>
<comment type="caution">
    <text evidence="11">The sequence shown here is derived from an EMBL/GenBank/DDBJ whole genome shotgun (WGS) entry which is preliminary data.</text>
</comment>
<dbReference type="GO" id="GO:0051306">
    <property type="term" value="P:mitotic sister chromatid separation"/>
    <property type="evidence" value="ECO:0007669"/>
    <property type="project" value="TreeGrafter"/>
</dbReference>
<keyword evidence="5" id="KW-0539">Nucleus</keyword>
<gene>
    <name evidence="11" type="ORF">QJS04_geneDACA017237</name>
</gene>
<dbReference type="GO" id="GO:0005634">
    <property type="term" value="C:nucleus"/>
    <property type="evidence" value="ECO:0007669"/>
    <property type="project" value="UniProtKB-SubCell"/>
</dbReference>
<dbReference type="Pfam" id="PF16869">
    <property type="entry name" value="CNDH2_M"/>
    <property type="match status" value="1"/>
</dbReference>
<dbReference type="AlphaFoldDB" id="A0AAV8ZY44"/>
<evidence type="ECO:0000256" key="1">
    <source>
        <dbReference type="ARBA" id="ARBA00004123"/>
    </source>
</evidence>
<evidence type="ECO:0000313" key="11">
    <source>
        <dbReference type="EMBL" id="KAK1256943.1"/>
    </source>
</evidence>
<feature type="domain" description="Condensin II complex subunit H2 middle" evidence="10">
    <location>
        <begin position="127"/>
        <end position="279"/>
    </location>
</feature>
<dbReference type="PANTHER" id="PTHR14324">
    <property type="entry name" value="CONDENSIN-2 COMPLEX SUBUNIT H2"/>
    <property type="match status" value="1"/>
</dbReference>
<evidence type="ECO:0000256" key="4">
    <source>
        <dbReference type="ARBA" id="ARBA00023067"/>
    </source>
</evidence>
<dbReference type="EMBL" id="JAUJYN010000070">
    <property type="protein sequence ID" value="KAK1256943.1"/>
    <property type="molecule type" value="Genomic_DNA"/>
</dbReference>
<dbReference type="Pfam" id="PF06278">
    <property type="entry name" value="CNDH2_N"/>
    <property type="match status" value="1"/>
</dbReference>
<evidence type="ECO:0000256" key="6">
    <source>
        <dbReference type="ARBA" id="ARBA00030479"/>
    </source>
</evidence>
<evidence type="ECO:0000259" key="9">
    <source>
        <dbReference type="Pfam" id="PF16858"/>
    </source>
</evidence>
<dbReference type="PANTHER" id="PTHR14324:SF3">
    <property type="entry name" value="CONDENSIN-2 COMPLEX SUBUNIT H2"/>
    <property type="match status" value="1"/>
</dbReference>
<feature type="compositionally biased region" description="Basic and acidic residues" evidence="7">
    <location>
        <begin position="248"/>
        <end position="263"/>
    </location>
</feature>
<dbReference type="GO" id="GO:0010032">
    <property type="term" value="P:meiotic chromosome condensation"/>
    <property type="evidence" value="ECO:0007669"/>
    <property type="project" value="TreeGrafter"/>
</dbReference>
<feature type="region of interest" description="Disordered" evidence="7">
    <location>
        <begin position="584"/>
        <end position="641"/>
    </location>
</feature>
<keyword evidence="12" id="KW-1185">Reference proteome</keyword>
<evidence type="ECO:0000259" key="10">
    <source>
        <dbReference type="Pfam" id="PF16869"/>
    </source>
</evidence>